<protein>
    <recommendedName>
        <fullName evidence="4">Peptidyl-prolyl cis-trans isomerase</fullName>
        <shortName evidence="4">PPIase</shortName>
        <ecNumber evidence="4">5.2.1.8</ecNumber>
    </recommendedName>
</protein>
<organism evidence="6">
    <name type="scientific">Blastocystis hominis</name>
    <dbReference type="NCBI Taxonomy" id="12968"/>
    <lineage>
        <taxon>Eukaryota</taxon>
        <taxon>Sar</taxon>
        <taxon>Stramenopiles</taxon>
        <taxon>Bigyra</taxon>
        <taxon>Opalozoa</taxon>
        <taxon>Opalinata</taxon>
        <taxon>Blastocystidae</taxon>
        <taxon>Blastocystis</taxon>
    </lineage>
</organism>
<evidence type="ECO:0000256" key="3">
    <source>
        <dbReference type="ARBA" id="ARBA00023235"/>
    </source>
</evidence>
<evidence type="ECO:0000259" key="5">
    <source>
        <dbReference type="PROSITE" id="PS50072"/>
    </source>
</evidence>
<dbReference type="PROSITE" id="PS50072">
    <property type="entry name" value="CSA_PPIASE_2"/>
    <property type="match status" value="1"/>
</dbReference>
<dbReference type="RefSeq" id="XP_012898718.1">
    <property type="nucleotide sequence ID" value="XM_013043264.1"/>
</dbReference>
<reference evidence="6" key="1">
    <citation type="submission" date="2010-02" db="EMBL/GenBank/DDBJ databases">
        <title>Sequencing and annotation of the Blastocystis hominis genome.</title>
        <authorList>
            <person name="Wincker P."/>
        </authorList>
    </citation>
    <scope>NUCLEOTIDE SEQUENCE</scope>
    <source>
        <strain evidence="6">Singapore isolate B</strain>
    </source>
</reference>
<dbReference type="PANTHER" id="PTHR11071:SF561">
    <property type="entry name" value="PEPTIDYL-PROLYL CIS-TRANS ISOMERASE D-RELATED"/>
    <property type="match status" value="1"/>
</dbReference>
<dbReference type="InterPro" id="IPR024936">
    <property type="entry name" value="Cyclophilin-type_PPIase"/>
</dbReference>
<evidence type="ECO:0000256" key="4">
    <source>
        <dbReference type="RuleBase" id="RU363019"/>
    </source>
</evidence>
<evidence type="ECO:0000313" key="7">
    <source>
        <dbReference type="Proteomes" id="UP000008312"/>
    </source>
</evidence>
<dbReference type="FunFam" id="2.40.100.10:FF:000025">
    <property type="entry name" value="Peptidyl-prolyl cis-trans isomerase CYP19-2"/>
    <property type="match status" value="1"/>
</dbReference>
<sequence length="192" mass="21669">MDQQVVACLRRGNPVVFFDISIGGTPSGRIRFELFKKLCPKVPIYVGLTRLLISRSRQFCTGEFRIDKVPVGYKNTKFHRVIKGFMIQGGDFMKGDGTGSFSIYGDHFDDENFDMKFDQPGLLAMANSGPNTNGCQFFITTVPTPHLNGKHVIFGRLLDEDSMLVVRKIENLSCENRDKPRFDVVVMECGEM</sequence>
<keyword evidence="2 4" id="KW-0697">Rotamase</keyword>
<dbReference type="InterPro" id="IPR020892">
    <property type="entry name" value="Cyclophilin-type_PPIase_CS"/>
</dbReference>
<dbReference type="GeneID" id="24921409"/>
<evidence type="ECO:0000256" key="2">
    <source>
        <dbReference type="ARBA" id="ARBA00023110"/>
    </source>
</evidence>
<dbReference type="SUPFAM" id="SSF50891">
    <property type="entry name" value="Cyclophilin-like"/>
    <property type="match status" value="1"/>
</dbReference>
<comment type="function">
    <text evidence="4">PPIases accelerate the folding of proteins. It catalyzes the cis-trans isomerization of proline imidic peptide bonds in oligopeptides.</text>
</comment>
<dbReference type="PIRSF" id="PIRSF001467">
    <property type="entry name" value="Peptidylpro_ismrse"/>
    <property type="match status" value="1"/>
</dbReference>
<dbReference type="InParanoid" id="D8M9D1"/>
<evidence type="ECO:0000256" key="1">
    <source>
        <dbReference type="ARBA" id="ARBA00000971"/>
    </source>
</evidence>
<proteinExistence type="inferred from homology"/>
<dbReference type="Pfam" id="PF00160">
    <property type="entry name" value="Pro_isomerase"/>
    <property type="match status" value="1"/>
</dbReference>
<dbReference type="GO" id="GO:0005737">
    <property type="term" value="C:cytoplasm"/>
    <property type="evidence" value="ECO:0007669"/>
    <property type="project" value="TreeGrafter"/>
</dbReference>
<dbReference type="FunCoup" id="D8M9D1">
    <property type="interactions" value="560"/>
</dbReference>
<name>D8M9D1_BLAHO</name>
<keyword evidence="7" id="KW-1185">Reference proteome</keyword>
<dbReference type="InterPro" id="IPR029000">
    <property type="entry name" value="Cyclophilin-like_dom_sf"/>
</dbReference>
<feature type="domain" description="PPIase cyclophilin-type" evidence="5">
    <location>
        <begin position="17"/>
        <end position="191"/>
    </location>
</feature>
<dbReference type="Gene3D" id="2.40.100.10">
    <property type="entry name" value="Cyclophilin-like"/>
    <property type="match status" value="1"/>
</dbReference>
<dbReference type="GO" id="GO:0003755">
    <property type="term" value="F:peptidyl-prolyl cis-trans isomerase activity"/>
    <property type="evidence" value="ECO:0007669"/>
    <property type="project" value="UniProtKB-UniRule"/>
</dbReference>
<gene>
    <name evidence="6" type="ORF">GSBLH_T00004380001</name>
</gene>
<accession>D8M9D1</accession>
<dbReference type="GO" id="GO:0006457">
    <property type="term" value="P:protein folding"/>
    <property type="evidence" value="ECO:0007669"/>
    <property type="project" value="InterPro"/>
</dbReference>
<dbReference type="InterPro" id="IPR002130">
    <property type="entry name" value="Cyclophilin-type_PPIase_dom"/>
</dbReference>
<dbReference type="AlphaFoldDB" id="D8M9D1"/>
<evidence type="ECO:0000313" key="6">
    <source>
        <dbReference type="EMBL" id="CBK24670.2"/>
    </source>
</evidence>
<dbReference type="Proteomes" id="UP000008312">
    <property type="component" value="Unassembled WGS sequence"/>
</dbReference>
<dbReference type="OrthoDB" id="193499at2759"/>
<dbReference type="OMA" id="XANSGPS"/>
<dbReference type="GO" id="GO:0016018">
    <property type="term" value="F:cyclosporin A binding"/>
    <property type="evidence" value="ECO:0007669"/>
    <property type="project" value="TreeGrafter"/>
</dbReference>
<comment type="similarity">
    <text evidence="4">Belongs to the cyclophilin-type PPIase family.</text>
</comment>
<dbReference type="PRINTS" id="PR00153">
    <property type="entry name" value="CSAPPISMRASE"/>
</dbReference>
<dbReference type="PROSITE" id="PS00170">
    <property type="entry name" value="CSA_PPIASE_1"/>
    <property type="match status" value="1"/>
</dbReference>
<keyword evidence="3 4" id="KW-0413">Isomerase</keyword>
<dbReference type="EC" id="5.2.1.8" evidence="4"/>
<comment type="catalytic activity">
    <reaction evidence="1 4">
        <text>[protein]-peptidylproline (omega=180) = [protein]-peptidylproline (omega=0)</text>
        <dbReference type="Rhea" id="RHEA:16237"/>
        <dbReference type="Rhea" id="RHEA-COMP:10747"/>
        <dbReference type="Rhea" id="RHEA-COMP:10748"/>
        <dbReference type="ChEBI" id="CHEBI:83833"/>
        <dbReference type="ChEBI" id="CHEBI:83834"/>
        <dbReference type="EC" id="5.2.1.8"/>
    </reaction>
</comment>
<dbReference type="EMBL" id="FN668688">
    <property type="protein sequence ID" value="CBK24670.2"/>
    <property type="molecule type" value="Genomic_DNA"/>
</dbReference>
<dbReference type="PANTHER" id="PTHR11071">
    <property type="entry name" value="PEPTIDYL-PROLYL CIS-TRANS ISOMERASE"/>
    <property type="match status" value="1"/>
</dbReference>